<organism evidence="1 2">
    <name type="scientific">Bombiscardovia nodaiensis</name>
    <dbReference type="NCBI Taxonomy" id="2932181"/>
    <lineage>
        <taxon>Bacteria</taxon>
        <taxon>Bacillati</taxon>
        <taxon>Actinomycetota</taxon>
        <taxon>Actinomycetes</taxon>
        <taxon>Bifidobacteriales</taxon>
        <taxon>Bifidobacteriaceae</taxon>
        <taxon>Bombiscardovia</taxon>
    </lineage>
</organism>
<protein>
    <recommendedName>
        <fullName evidence="3">Addiction module antidote protein</fullName>
    </recommendedName>
</protein>
<evidence type="ECO:0000313" key="1">
    <source>
        <dbReference type="EMBL" id="BDR52204.1"/>
    </source>
</evidence>
<keyword evidence="2" id="KW-1185">Reference proteome</keyword>
<name>A0ABN6S7L4_9BIFI</name>
<accession>A0ABN6S7L4</accession>
<dbReference type="Proteomes" id="UP001321766">
    <property type="component" value="Chromosome"/>
</dbReference>
<sequence length="71" mass="7933">MISVSEFKPENYLHTEEAVTDYLNAALEEANTFENLREGAAYFADALGVAARARRKMPTITSSTQRPRSHS</sequence>
<evidence type="ECO:0008006" key="3">
    <source>
        <dbReference type="Google" id="ProtNLM"/>
    </source>
</evidence>
<evidence type="ECO:0000313" key="2">
    <source>
        <dbReference type="Proteomes" id="UP001321766"/>
    </source>
</evidence>
<dbReference type="EMBL" id="AP026798">
    <property type="protein sequence ID" value="BDR52204.1"/>
    <property type="molecule type" value="Genomic_DNA"/>
</dbReference>
<reference evidence="1 2" key="1">
    <citation type="journal article" date="2023" name="Microbiol. Spectr.">
        <title>Symbiosis of Carpenter Bees with Uncharacterized Lactic Acid Bacteria Showing NAD Auxotrophy.</title>
        <authorList>
            <person name="Kawasaki S."/>
            <person name="Ozawa K."/>
            <person name="Mori T."/>
            <person name="Yamamoto A."/>
            <person name="Ito M."/>
            <person name="Ohkuma M."/>
            <person name="Sakamoto M."/>
            <person name="Matsutani M."/>
        </authorList>
    </citation>
    <scope>NUCLEOTIDE SEQUENCE [LARGE SCALE GENOMIC DNA]</scope>
    <source>
        <strain evidence="1 2">Kim37-2</strain>
    </source>
</reference>
<gene>
    <name evidence="1" type="ORF">KIM372_01110</name>
</gene>
<proteinExistence type="predicted"/>